<dbReference type="AlphaFoldDB" id="A0A108UCT3"/>
<dbReference type="Proteomes" id="UP000023435">
    <property type="component" value="Unassembled WGS sequence"/>
</dbReference>
<gene>
    <name evidence="2" type="ORF">AZ78_4367</name>
</gene>
<name>A0A108UCT3_9GAMM</name>
<comment type="caution">
    <text evidence="2">The sequence shown here is derived from an EMBL/GenBank/DDBJ whole genome shotgun (WGS) entry which is preliminary data.</text>
</comment>
<evidence type="ECO:0000313" key="2">
    <source>
        <dbReference type="EMBL" id="KWS06809.1"/>
    </source>
</evidence>
<evidence type="ECO:0000256" key="1">
    <source>
        <dbReference type="SAM" id="MobiDB-lite"/>
    </source>
</evidence>
<feature type="region of interest" description="Disordered" evidence="1">
    <location>
        <begin position="64"/>
        <end position="83"/>
    </location>
</feature>
<keyword evidence="3" id="KW-1185">Reference proteome</keyword>
<accession>A0A108UCT3</accession>
<sequence length="83" mass="8532">MAENAVQQLECGGRHEASLTGPVRGPVGYRRRGWSAIAASGIRGSACAGVGMCRGLGLAGGLQARARSAGRQRRRRSARALAG</sequence>
<organism evidence="2 3">
    <name type="scientific">Lysobacter capsici AZ78</name>
    <dbReference type="NCBI Taxonomy" id="1444315"/>
    <lineage>
        <taxon>Bacteria</taxon>
        <taxon>Pseudomonadati</taxon>
        <taxon>Pseudomonadota</taxon>
        <taxon>Gammaproteobacteria</taxon>
        <taxon>Lysobacterales</taxon>
        <taxon>Lysobacteraceae</taxon>
        <taxon>Lysobacter</taxon>
    </lineage>
</organism>
<protein>
    <submittedName>
        <fullName evidence="2">Uncharacterized protein</fullName>
    </submittedName>
</protein>
<dbReference type="EMBL" id="JAJA02000001">
    <property type="protein sequence ID" value="KWS06809.1"/>
    <property type="molecule type" value="Genomic_DNA"/>
</dbReference>
<reference evidence="2 3" key="1">
    <citation type="journal article" date="2014" name="Genome Announc.">
        <title>Draft Genome Sequence of Lysobacter capsici AZ78, a Bacterium Antagonistic to Plant-Pathogenic Oomycetes.</title>
        <authorList>
            <person name="Puopolo G."/>
            <person name="Sonego P."/>
            <person name="Engelen K."/>
            <person name="Pertot I."/>
        </authorList>
    </citation>
    <scope>NUCLEOTIDE SEQUENCE [LARGE SCALE GENOMIC DNA]</scope>
    <source>
        <strain evidence="2 3">AZ78</strain>
    </source>
</reference>
<feature type="compositionally biased region" description="Basic residues" evidence="1">
    <location>
        <begin position="68"/>
        <end position="83"/>
    </location>
</feature>
<proteinExistence type="predicted"/>
<evidence type="ECO:0000313" key="3">
    <source>
        <dbReference type="Proteomes" id="UP000023435"/>
    </source>
</evidence>